<accession>A0AAN8A577</accession>
<dbReference type="Proteomes" id="UP001310594">
    <property type="component" value="Unassembled WGS sequence"/>
</dbReference>
<dbReference type="GO" id="GO:0000462">
    <property type="term" value="P:maturation of SSU-rRNA from tricistronic rRNA transcript (SSU-rRNA, 5.8S rRNA, LSU-rRNA)"/>
    <property type="evidence" value="ECO:0007669"/>
    <property type="project" value="TreeGrafter"/>
</dbReference>
<dbReference type="InterPro" id="IPR053030">
    <property type="entry name" value="Ribosomal_biogenesis_FAF1-like"/>
</dbReference>
<name>A0AAN8A577_9PEZI</name>
<evidence type="ECO:0000313" key="2">
    <source>
        <dbReference type="EMBL" id="KAK5706706.1"/>
    </source>
</evidence>
<dbReference type="PANTHER" id="PTHR28096">
    <property type="entry name" value="PROTEIN FAF1"/>
    <property type="match status" value="1"/>
</dbReference>
<evidence type="ECO:0000256" key="1">
    <source>
        <dbReference type="SAM" id="MobiDB-lite"/>
    </source>
</evidence>
<dbReference type="InterPro" id="IPR027973">
    <property type="entry name" value="FSAF1-like"/>
</dbReference>
<gene>
    <name evidence="2" type="primary">FAF1</name>
    <name evidence="2" type="ORF">LTR97_001696</name>
</gene>
<dbReference type="EMBL" id="JAVRQU010000002">
    <property type="protein sequence ID" value="KAK5706706.1"/>
    <property type="molecule type" value="Genomic_DNA"/>
</dbReference>
<feature type="region of interest" description="Disordered" evidence="1">
    <location>
        <begin position="98"/>
        <end position="137"/>
    </location>
</feature>
<protein>
    <submittedName>
        <fullName evidence="2">Pre-rRNA processing and 40S ribosomal subunit assembly</fullName>
    </submittedName>
</protein>
<feature type="compositionally biased region" description="Polar residues" evidence="1">
    <location>
        <begin position="112"/>
        <end position="124"/>
    </location>
</feature>
<comment type="caution">
    <text evidence="2">The sequence shown here is derived from an EMBL/GenBank/DDBJ whole genome shotgun (WGS) entry which is preliminary data.</text>
</comment>
<organism evidence="2 3">
    <name type="scientific">Elasticomyces elasticus</name>
    <dbReference type="NCBI Taxonomy" id="574655"/>
    <lineage>
        <taxon>Eukaryota</taxon>
        <taxon>Fungi</taxon>
        <taxon>Dikarya</taxon>
        <taxon>Ascomycota</taxon>
        <taxon>Pezizomycotina</taxon>
        <taxon>Dothideomycetes</taxon>
        <taxon>Dothideomycetidae</taxon>
        <taxon>Mycosphaerellales</taxon>
        <taxon>Teratosphaeriaceae</taxon>
        <taxon>Elasticomyces</taxon>
    </lineage>
</organism>
<reference evidence="2" key="1">
    <citation type="submission" date="2023-08" db="EMBL/GenBank/DDBJ databases">
        <title>Black Yeasts Isolated from many extreme environments.</title>
        <authorList>
            <person name="Coleine C."/>
            <person name="Stajich J.E."/>
            <person name="Selbmann L."/>
        </authorList>
    </citation>
    <scope>NUCLEOTIDE SEQUENCE</scope>
    <source>
        <strain evidence="2">CCFEE 5810</strain>
    </source>
</reference>
<dbReference type="AlphaFoldDB" id="A0AAN8A577"/>
<evidence type="ECO:0000313" key="3">
    <source>
        <dbReference type="Proteomes" id="UP001310594"/>
    </source>
</evidence>
<feature type="compositionally biased region" description="Acidic residues" evidence="1">
    <location>
        <begin position="15"/>
        <end position="24"/>
    </location>
</feature>
<feature type="region of interest" description="Disordered" evidence="1">
    <location>
        <begin position="1"/>
        <end position="25"/>
    </location>
</feature>
<dbReference type="PANTHER" id="PTHR28096:SF1">
    <property type="entry name" value="PROTEIN FAF1"/>
    <property type="match status" value="1"/>
</dbReference>
<dbReference type="Pfam" id="PF15375">
    <property type="entry name" value="FSAF1"/>
    <property type="match status" value="1"/>
</dbReference>
<dbReference type="GO" id="GO:0005730">
    <property type="term" value="C:nucleolus"/>
    <property type="evidence" value="ECO:0007669"/>
    <property type="project" value="TreeGrafter"/>
</dbReference>
<proteinExistence type="predicted"/>
<sequence length="275" mass="30021">MALTLGKRKRRDVPAPDDDQDSADEGAARALFQRAFEAKFKPLPESVKIQSQVALPEAVEFDDEDEASDWSGLSDDEAKVEVIKHDVIDAGEQLTKQELKAFMSSKPPATIPSEQKTTKSTAPATTEDDDEAGNLKQDLALQRLLKESHLLDFSSNATSSTAPEGKGRIKALDLRLKDLGAKKSLLEQEKMPIAHRKGIVAKATSRETVRRKDAVANGVILEKARVAAQPQKRRERGVDGPAIGKFKGGTLKLSAYDVKSIERSGPQKDGKGRKR</sequence>
<feature type="compositionally biased region" description="Basic residues" evidence="1">
    <location>
        <begin position="1"/>
        <end position="11"/>
    </location>
</feature>